<feature type="domain" description="HTH luxR-type" evidence="5">
    <location>
        <begin position="130"/>
        <end position="195"/>
    </location>
</feature>
<accession>A0ABT0KD34</accession>
<name>A0ABT0KD34_9GAMM</name>
<dbReference type="PRINTS" id="PR00038">
    <property type="entry name" value="HTHLUXR"/>
</dbReference>
<keyword evidence="1" id="KW-0805">Transcription regulation</keyword>
<protein>
    <recommendedName>
        <fullName evidence="5">HTH luxR-type domain-containing protein</fullName>
    </recommendedName>
</protein>
<dbReference type="RefSeq" id="WP_248945899.1">
    <property type="nucleotide sequence ID" value="NZ_CBCSGY010000003.1"/>
</dbReference>
<dbReference type="EMBL" id="JAGQDC010000008">
    <property type="protein sequence ID" value="MCL1029674.1"/>
    <property type="molecule type" value="Genomic_DNA"/>
</dbReference>
<dbReference type="Pfam" id="PF00196">
    <property type="entry name" value="GerE"/>
    <property type="match status" value="1"/>
</dbReference>
<organism evidence="6 7">
    <name type="scientific">Serratia silvae</name>
    <dbReference type="NCBI Taxonomy" id="2824122"/>
    <lineage>
        <taxon>Bacteria</taxon>
        <taxon>Pseudomonadati</taxon>
        <taxon>Pseudomonadota</taxon>
        <taxon>Gammaproteobacteria</taxon>
        <taxon>Enterobacterales</taxon>
        <taxon>Yersiniaceae</taxon>
        <taxon>Serratia</taxon>
    </lineage>
</organism>
<keyword evidence="7" id="KW-1185">Reference proteome</keyword>
<dbReference type="SUPFAM" id="SSF46894">
    <property type="entry name" value="C-terminal effector domain of the bipartite response regulators"/>
    <property type="match status" value="1"/>
</dbReference>
<gene>
    <name evidence="6" type="ORF">KAJ71_11680</name>
</gene>
<keyword evidence="3" id="KW-0010">Activator</keyword>
<dbReference type="InterPro" id="IPR016032">
    <property type="entry name" value="Sig_transdc_resp-reg_C-effctor"/>
</dbReference>
<dbReference type="SMART" id="SM00421">
    <property type="entry name" value="HTH_LUXR"/>
    <property type="match status" value="1"/>
</dbReference>
<keyword evidence="2" id="KW-0238">DNA-binding</keyword>
<dbReference type="Gene3D" id="1.10.10.10">
    <property type="entry name" value="Winged helix-like DNA-binding domain superfamily/Winged helix DNA-binding domain"/>
    <property type="match status" value="1"/>
</dbReference>
<proteinExistence type="predicted"/>
<evidence type="ECO:0000256" key="4">
    <source>
        <dbReference type="ARBA" id="ARBA00023163"/>
    </source>
</evidence>
<dbReference type="CDD" id="cd06170">
    <property type="entry name" value="LuxR_C_like"/>
    <property type="match status" value="1"/>
</dbReference>
<dbReference type="Proteomes" id="UP001165275">
    <property type="component" value="Unassembled WGS sequence"/>
</dbReference>
<evidence type="ECO:0000256" key="3">
    <source>
        <dbReference type="ARBA" id="ARBA00023159"/>
    </source>
</evidence>
<evidence type="ECO:0000313" key="7">
    <source>
        <dbReference type="Proteomes" id="UP001165275"/>
    </source>
</evidence>
<dbReference type="PANTHER" id="PTHR44688">
    <property type="entry name" value="DNA-BINDING TRANSCRIPTIONAL ACTIVATOR DEVR_DOSR"/>
    <property type="match status" value="1"/>
</dbReference>
<comment type="caution">
    <text evidence="6">The sequence shown here is derived from an EMBL/GenBank/DDBJ whole genome shotgun (WGS) entry which is preliminary data.</text>
</comment>
<evidence type="ECO:0000256" key="1">
    <source>
        <dbReference type="ARBA" id="ARBA00023015"/>
    </source>
</evidence>
<reference evidence="6" key="1">
    <citation type="submission" date="2021-04" db="EMBL/GenBank/DDBJ databases">
        <title>Genome sequence of Serratia sp. arafor3.</title>
        <authorList>
            <person name="Besaury L."/>
        </authorList>
    </citation>
    <scope>NUCLEOTIDE SEQUENCE</scope>
    <source>
        <strain evidence="6">Arafor3</strain>
    </source>
</reference>
<keyword evidence="4" id="KW-0804">Transcription</keyword>
<dbReference type="InterPro" id="IPR036388">
    <property type="entry name" value="WH-like_DNA-bd_sf"/>
</dbReference>
<sequence length="202" mass="23625">MKKKITISLNDHDSYFLAGLKYGLIEYFTDLHTQVDFFIGYSVDKPDIIFQALYQGERTDICRHFPADAPQPLYFVIRDKAERRFTPPIRCIAKSSTLYRNQSLGDMLGMVKVAMQLRSLPPKEAHHYCPACHRQSLTERERQVLYYLRQGISQSQTARILELKVKTVHSHKRTAMKKLNFTRTSELFHWLLQGGLTLNFNR</sequence>
<evidence type="ECO:0000313" key="6">
    <source>
        <dbReference type="EMBL" id="MCL1029674.1"/>
    </source>
</evidence>
<dbReference type="PANTHER" id="PTHR44688:SF16">
    <property type="entry name" value="DNA-BINDING TRANSCRIPTIONAL ACTIVATOR DEVR_DOSR"/>
    <property type="match status" value="1"/>
</dbReference>
<evidence type="ECO:0000256" key="2">
    <source>
        <dbReference type="ARBA" id="ARBA00023125"/>
    </source>
</evidence>
<dbReference type="InterPro" id="IPR000792">
    <property type="entry name" value="Tscrpt_reg_LuxR_C"/>
</dbReference>
<evidence type="ECO:0000259" key="5">
    <source>
        <dbReference type="PROSITE" id="PS50043"/>
    </source>
</evidence>
<dbReference type="PROSITE" id="PS50043">
    <property type="entry name" value="HTH_LUXR_2"/>
    <property type="match status" value="1"/>
</dbReference>